<dbReference type="Gene3D" id="3.20.20.70">
    <property type="entry name" value="Aldolase class I"/>
    <property type="match status" value="1"/>
</dbReference>
<comment type="caution">
    <text evidence="4">The sequence shown here is derived from an EMBL/GenBank/DDBJ whole genome shotgun (WGS) entry which is preliminary data.</text>
</comment>
<feature type="active site" description="Schiff-base intermediate with substrate" evidence="3">
    <location>
        <position position="174"/>
    </location>
</feature>
<evidence type="ECO:0000256" key="3">
    <source>
        <dbReference type="PIRSR" id="PIRSR001365-1"/>
    </source>
</evidence>
<dbReference type="RefSeq" id="WP_016389700.1">
    <property type="nucleotide sequence ID" value="NZ_JARGOU010000006.1"/>
</dbReference>
<evidence type="ECO:0000313" key="5">
    <source>
        <dbReference type="Proteomes" id="UP000015462"/>
    </source>
</evidence>
<dbReference type="EMBL" id="ASHL01000001">
    <property type="protein sequence ID" value="EPD14147.1"/>
    <property type="molecule type" value="Genomic_DNA"/>
</dbReference>
<dbReference type="AlphaFoldDB" id="A0AB33Z4J1"/>
<evidence type="ECO:0000256" key="2">
    <source>
        <dbReference type="PIRNR" id="PIRNR001365"/>
    </source>
</evidence>
<dbReference type="GO" id="GO:0019262">
    <property type="term" value="P:N-acetylneuraminate catabolic process"/>
    <property type="evidence" value="ECO:0007669"/>
    <property type="project" value="TreeGrafter"/>
</dbReference>
<gene>
    <name evidence="4" type="ORF">L196_01570</name>
</gene>
<dbReference type="Pfam" id="PF00701">
    <property type="entry name" value="DHDPS"/>
    <property type="match status" value="1"/>
</dbReference>
<dbReference type="PIRSF" id="PIRSF001365">
    <property type="entry name" value="DHDPS"/>
    <property type="match status" value="1"/>
</dbReference>
<dbReference type="SUPFAM" id="SSF51569">
    <property type="entry name" value="Aldolase"/>
    <property type="match status" value="1"/>
</dbReference>
<protein>
    <submittedName>
        <fullName evidence="4">Dihydrodipicolinate synthetase</fullName>
    </submittedName>
</protein>
<dbReference type="InterPro" id="IPR013785">
    <property type="entry name" value="Aldolase_TIM"/>
</dbReference>
<name>A0AB33Z4J1_9GAMM</name>
<dbReference type="PANTHER" id="PTHR42849:SF1">
    <property type="entry name" value="N-ACETYLNEURAMINATE LYASE"/>
    <property type="match status" value="1"/>
</dbReference>
<dbReference type="CDD" id="cd00408">
    <property type="entry name" value="DHDPS-like"/>
    <property type="match status" value="1"/>
</dbReference>
<evidence type="ECO:0000256" key="1">
    <source>
        <dbReference type="ARBA" id="ARBA00023239"/>
    </source>
</evidence>
<organism evidence="4 5">
    <name type="scientific">Cycloclasticus pugetii</name>
    <dbReference type="NCBI Taxonomy" id="34068"/>
    <lineage>
        <taxon>Bacteria</taxon>
        <taxon>Pseudomonadati</taxon>
        <taxon>Pseudomonadota</taxon>
        <taxon>Gammaproteobacteria</taxon>
        <taxon>Thiotrichales</taxon>
        <taxon>Piscirickettsiaceae</taxon>
        <taxon>Cycloclasticus</taxon>
    </lineage>
</organism>
<keyword evidence="1 2" id="KW-0456">Lyase</keyword>
<accession>A0AB33Z4J1</accession>
<dbReference type="PANTHER" id="PTHR42849">
    <property type="entry name" value="N-ACETYLNEURAMINATE LYASE"/>
    <property type="match status" value="1"/>
</dbReference>
<feature type="active site" description="Proton donor/acceptor" evidence="3">
    <location>
        <position position="147"/>
    </location>
</feature>
<dbReference type="SMART" id="SM01130">
    <property type="entry name" value="DHDPS"/>
    <property type="match status" value="1"/>
</dbReference>
<evidence type="ECO:0000313" key="4">
    <source>
        <dbReference type="EMBL" id="EPD14147.1"/>
    </source>
</evidence>
<sequence>MNYSRETAKQWANEHIKGLFMCPISPMNDDFTFDEEGIRENIEAFIEMGVDGLVVGGFIAECWNATLDEWYRYHEVVAEAVNGRIPLFSILLDPSAYQTIEKMKRLEVLGYDGVEVINPVVQLKSDDEIYNWFKFITDSSDLAVVLYRTPVSGKVLGWDLLQRLADLETVVGTKQGVMNRVETLKIRSIIRPDFIVADPFESVFCDDLRKGGQTVFGELSYILYGKKRHIVKDYMALSAAGKWEEAYQTSAQLNDIREFYNEVFIWDVVQTFTYASALASMKAWFEEIGLKAGPIRPPIEQCTPALKARIQSTLKELGVS</sequence>
<comment type="similarity">
    <text evidence="2">Belongs to the DapA family.</text>
</comment>
<dbReference type="GO" id="GO:0005829">
    <property type="term" value="C:cytosol"/>
    <property type="evidence" value="ECO:0007669"/>
    <property type="project" value="TreeGrafter"/>
</dbReference>
<dbReference type="Proteomes" id="UP000015462">
    <property type="component" value="Unassembled WGS sequence"/>
</dbReference>
<dbReference type="InterPro" id="IPR002220">
    <property type="entry name" value="DapA-like"/>
</dbReference>
<reference evidence="4 5" key="1">
    <citation type="journal article" date="2013" name="Genome Announc.">
        <title>Genome Sequence of the Pyrene- and Fluoranthene-Degrading Bacterium Cycloclasticus sp. Strain PY97M.</title>
        <authorList>
            <person name="Cui Z."/>
            <person name="Xu G."/>
            <person name="Li Q."/>
            <person name="Gao W."/>
            <person name="Zheng L."/>
        </authorList>
    </citation>
    <scope>NUCLEOTIDE SEQUENCE [LARGE SCALE GENOMIC DNA]</scope>
    <source>
        <strain evidence="4 5">PY97M</strain>
    </source>
</reference>
<proteinExistence type="inferred from homology"/>
<dbReference type="GO" id="GO:0008747">
    <property type="term" value="F:N-acetylneuraminate lyase activity"/>
    <property type="evidence" value="ECO:0007669"/>
    <property type="project" value="TreeGrafter"/>
</dbReference>
<keyword evidence="5" id="KW-1185">Reference proteome</keyword>